<keyword evidence="1" id="KW-0472">Membrane</keyword>
<gene>
    <name evidence="2" type="ORF">J2S64_001911</name>
</gene>
<sequence>MILVERRLTPVARVAAPTPGRYVLAFAAAIGGLAISFLFGAFPILVVLFSSVVLLLSFLSGARQDPYQRMMAYPLVIVLSMVLLINFGPITWTIAALVGCAVLGMTLGRGLRAARQGIEVLPDPPTDPLAVPGRTVATWAIGKDRFEQIDPEGEKLDELLAQLNGNFSALSLRRGSARLDAVGFAPDAVEVYVTDDVESAEWHALLPAGQTMLGGQVTAVGSPDGQAKGESLRRAQVAARYFAVSGSRSRDVVWSTSRRAD</sequence>
<organism evidence="2 3">
    <name type="scientific">Paeniglutamicibacter sulfureus</name>
    <dbReference type="NCBI Taxonomy" id="43666"/>
    <lineage>
        <taxon>Bacteria</taxon>
        <taxon>Bacillati</taxon>
        <taxon>Actinomycetota</taxon>
        <taxon>Actinomycetes</taxon>
        <taxon>Micrococcales</taxon>
        <taxon>Micrococcaceae</taxon>
        <taxon>Paeniglutamicibacter</taxon>
    </lineage>
</organism>
<evidence type="ECO:0000313" key="2">
    <source>
        <dbReference type="EMBL" id="MDR7358220.1"/>
    </source>
</evidence>
<name>A0ABU2BHU1_9MICC</name>
<accession>A0ABU2BHU1</accession>
<feature type="transmembrane region" description="Helical" evidence="1">
    <location>
        <begin position="71"/>
        <end position="88"/>
    </location>
</feature>
<protein>
    <submittedName>
        <fullName evidence="2">Uncharacterized protein</fullName>
    </submittedName>
</protein>
<reference evidence="2 3" key="1">
    <citation type="submission" date="2023-07" db="EMBL/GenBank/DDBJ databases">
        <title>Sequencing the genomes of 1000 actinobacteria strains.</title>
        <authorList>
            <person name="Klenk H.-P."/>
        </authorList>
    </citation>
    <scope>NUCLEOTIDE SEQUENCE [LARGE SCALE GENOMIC DNA]</scope>
    <source>
        <strain evidence="2 3">DSM 20167</strain>
    </source>
</reference>
<dbReference type="RefSeq" id="WP_310289988.1">
    <property type="nucleotide sequence ID" value="NZ_BAAAWO010000001.1"/>
</dbReference>
<evidence type="ECO:0000256" key="1">
    <source>
        <dbReference type="SAM" id="Phobius"/>
    </source>
</evidence>
<keyword evidence="3" id="KW-1185">Reference proteome</keyword>
<keyword evidence="1" id="KW-0812">Transmembrane</keyword>
<dbReference type="EMBL" id="JAVDYI010000001">
    <property type="protein sequence ID" value="MDR7358220.1"/>
    <property type="molecule type" value="Genomic_DNA"/>
</dbReference>
<comment type="caution">
    <text evidence="2">The sequence shown here is derived from an EMBL/GenBank/DDBJ whole genome shotgun (WGS) entry which is preliminary data.</text>
</comment>
<dbReference type="Proteomes" id="UP001183817">
    <property type="component" value="Unassembled WGS sequence"/>
</dbReference>
<feature type="transmembrane region" description="Helical" evidence="1">
    <location>
        <begin position="26"/>
        <end position="59"/>
    </location>
</feature>
<proteinExistence type="predicted"/>
<keyword evidence="1" id="KW-1133">Transmembrane helix</keyword>
<evidence type="ECO:0000313" key="3">
    <source>
        <dbReference type="Proteomes" id="UP001183817"/>
    </source>
</evidence>